<proteinExistence type="predicted"/>
<organism evidence="2 3">
    <name type="scientific">Digitaria exilis</name>
    <dbReference type="NCBI Taxonomy" id="1010633"/>
    <lineage>
        <taxon>Eukaryota</taxon>
        <taxon>Viridiplantae</taxon>
        <taxon>Streptophyta</taxon>
        <taxon>Embryophyta</taxon>
        <taxon>Tracheophyta</taxon>
        <taxon>Spermatophyta</taxon>
        <taxon>Magnoliopsida</taxon>
        <taxon>Liliopsida</taxon>
        <taxon>Poales</taxon>
        <taxon>Poaceae</taxon>
        <taxon>PACMAD clade</taxon>
        <taxon>Panicoideae</taxon>
        <taxon>Panicodae</taxon>
        <taxon>Paniceae</taxon>
        <taxon>Anthephorinae</taxon>
        <taxon>Digitaria</taxon>
    </lineage>
</organism>
<evidence type="ECO:0000259" key="1">
    <source>
        <dbReference type="Pfam" id="PF23622"/>
    </source>
</evidence>
<dbReference type="InterPro" id="IPR053772">
    <property type="entry name" value="At1g61320/At1g61330-like"/>
</dbReference>
<dbReference type="OrthoDB" id="673865at2759"/>
<dbReference type="InterPro" id="IPR032675">
    <property type="entry name" value="LRR_dom_sf"/>
</dbReference>
<dbReference type="EMBL" id="JACEFO010002479">
    <property type="protein sequence ID" value="KAF8658823.1"/>
    <property type="molecule type" value="Genomic_DNA"/>
</dbReference>
<reference evidence="2" key="1">
    <citation type="submission" date="2020-07" db="EMBL/GenBank/DDBJ databases">
        <title>Genome sequence and genetic diversity analysis of an under-domesticated orphan crop, white fonio (Digitaria exilis).</title>
        <authorList>
            <person name="Bennetzen J.L."/>
            <person name="Chen S."/>
            <person name="Ma X."/>
            <person name="Wang X."/>
            <person name="Yssel A.E.J."/>
            <person name="Chaluvadi S.R."/>
            <person name="Johnson M."/>
            <person name="Gangashetty P."/>
            <person name="Hamidou F."/>
            <person name="Sanogo M.D."/>
            <person name="Zwaenepoel A."/>
            <person name="Wallace J."/>
            <person name="Van De Peer Y."/>
            <person name="Van Deynze A."/>
        </authorList>
    </citation>
    <scope>NUCLEOTIDE SEQUENCE</scope>
    <source>
        <tissue evidence="2">Leaves</tissue>
    </source>
</reference>
<name>A0A835AD37_9POAL</name>
<dbReference type="SUPFAM" id="SSF52047">
    <property type="entry name" value="RNI-like"/>
    <property type="match status" value="1"/>
</dbReference>
<dbReference type="Gene3D" id="3.80.10.10">
    <property type="entry name" value="Ribonuclease Inhibitor"/>
    <property type="match status" value="1"/>
</dbReference>
<dbReference type="PANTHER" id="PTHR34145">
    <property type="entry name" value="OS02G0105600 PROTEIN"/>
    <property type="match status" value="1"/>
</dbReference>
<dbReference type="InterPro" id="IPR055357">
    <property type="entry name" value="LRR_At1g61320_AtMIF1"/>
</dbReference>
<protein>
    <recommendedName>
        <fullName evidence="1">At1g61320/AtMIF1 LRR domain-containing protein</fullName>
    </recommendedName>
</protein>
<keyword evidence="3" id="KW-1185">Reference proteome</keyword>
<dbReference type="Proteomes" id="UP000636709">
    <property type="component" value="Unassembled WGS sequence"/>
</dbReference>
<evidence type="ECO:0000313" key="3">
    <source>
        <dbReference type="Proteomes" id="UP000636709"/>
    </source>
</evidence>
<gene>
    <name evidence="2" type="ORF">HU200_059316</name>
</gene>
<dbReference type="Pfam" id="PF23622">
    <property type="entry name" value="LRR_At1g61320_AtMIF1"/>
    <property type="match status" value="1"/>
</dbReference>
<accession>A0A835AD37</accession>
<evidence type="ECO:0000313" key="2">
    <source>
        <dbReference type="EMBL" id="KAF8658823.1"/>
    </source>
</evidence>
<feature type="domain" description="At1g61320/AtMIF1 LRR" evidence="1">
    <location>
        <begin position="132"/>
        <end position="437"/>
    </location>
</feature>
<dbReference type="AlphaFoldDB" id="A0A835AD37"/>
<sequence>MYLYAGFTLSHTCSHANERGCLCCWCLVGISPLLGLFPNLIFDIETLGINDDDHKIDEITTDFISRVDHIMENHSGIGVKIFRLRTYPCDNVHPSYVDRWLQVAITPGIQEFELQMPWQNKIEYNFPCSLLSIGFLSSLKCVHLTSFHITGEELCSFLSKSLALEQLDLADCSDIVRLEIPSVLLHLNFLQVQECVMLELIESGAPNLSLFCYTGRPIHISLGYPLQLTHIQMNSSESNMLYYASTKLPSVAPNLRALFLTSRFEFVDAPMVPGKFMHLKYLEIVLVQPDRSPDYDFCSLVSFLDGSPSLVTFILRIEFPVTRHDSIIEYPDYSSVHRRFLPQQRHDNLKNVLITGFCSSKSMVELTNHILGSAPALEYLTLDTSRGHERKIGKSLICKHMPEEVLVEVQRARFAISRYVEGNVPSTVNLRLIEPCSKCLSYRV</sequence>
<dbReference type="PANTHER" id="PTHR34145:SF26">
    <property type="entry name" value="F-BOX DOMAIN-CONTAINING PROTEIN"/>
    <property type="match status" value="1"/>
</dbReference>
<comment type="caution">
    <text evidence="2">The sequence shown here is derived from an EMBL/GenBank/DDBJ whole genome shotgun (WGS) entry which is preliminary data.</text>
</comment>